<dbReference type="AlphaFoldDB" id="A0A1M5U8T9"/>
<evidence type="ECO:0000256" key="2">
    <source>
        <dbReference type="ARBA" id="ARBA00008806"/>
    </source>
</evidence>
<gene>
    <name evidence="7" type="ORF">SAMN02745180_00562</name>
</gene>
<dbReference type="Gene3D" id="3.40.50.300">
    <property type="entry name" value="P-loop containing nucleotide triphosphate hydrolases"/>
    <property type="match status" value="1"/>
</dbReference>
<dbReference type="InterPro" id="IPR051539">
    <property type="entry name" value="T4SS-coupling_protein"/>
</dbReference>
<dbReference type="GO" id="GO:0005886">
    <property type="term" value="C:plasma membrane"/>
    <property type="evidence" value="ECO:0007669"/>
    <property type="project" value="UniProtKB-SubCell"/>
</dbReference>
<accession>A0A1M5U8T9</accession>
<organism evidence="7 8">
    <name type="scientific">Sporanaerobacter acetigenes DSM 13106</name>
    <dbReference type="NCBI Taxonomy" id="1123281"/>
    <lineage>
        <taxon>Bacteria</taxon>
        <taxon>Bacillati</taxon>
        <taxon>Bacillota</taxon>
        <taxon>Tissierellia</taxon>
        <taxon>Tissierellales</taxon>
        <taxon>Sporanaerobacteraceae</taxon>
        <taxon>Sporanaerobacter</taxon>
    </lineage>
</organism>
<keyword evidence="6" id="KW-0472">Membrane</keyword>
<dbReference type="Pfam" id="PF02534">
    <property type="entry name" value="T4SS-DNA_transf"/>
    <property type="match status" value="1"/>
</dbReference>
<dbReference type="InterPro" id="IPR027417">
    <property type="entry name" value="P-loop_NTPase"/>
</dbReference>
<proteinExistence type="inferred from homology"/>
<dbReference type="STRING" id="1123281.SAMN02745180_00562"/>
<sequence>MKIELVQEIVEKTPYFNEAGIVLGMSKEKGTEKIYAIGDDVHTICIGSTRSGKSRHVVIPTICTLGLAGESMVMSDPKGELYNYTTPFLKRLGYEVIAIDFKNPLKSDRYNFLQPTIDAVKINDIPGAIECAWDITSALVGEAKGEKIWTNGEASTIAGSIMNVVYDNRGKYNTKYQNMTNTYFFIANMYKTIDKSMPITDYMKELDAAHPSRGLIAISEIAPSKTRGSFFTAALTTLRLFTNPKIYSMTNKSDFDPKDLGRKKMALFIILPDETTTYYSLASLLVSQVYEQLVKVADERGGRLERRVNFILDEFGNFTQIPDFATKLTVGGGRGIRFNLFLQDFAQLDKKYGKEESKIIRGNCQNWIYLQTNDTETLEEISKRLGNYTVSTYSLSSSHGKYSAGSSSQSINLTGRPLLTTNEIKLIERPYSLVMSRGNPAIMFAPDLSKWEFNNMLGLGNEEHNRLVREARENRRPARKGDEKIALWEIWKMYE</sequence>
<name>A0A1M5U8T9_9FIRM</name>
<protein>
    <submittedName>
        <fullName evidence="7">Type IV secretion system protein VirD4</fullName>
    </submittedName>
</protein>
<dbReference type="PANTHER" id="PTHR37937">
    <property type="entry name" value="CONJUGATIVE TRANSFER: DNA TRANSPORT"/>
    <property type="match status" value="1"/>
</dbReference>
<evidence type="ECO:0000256" key="6">
    <source>
        <dbReference type="ARBA" id="ARBA00023136"/>
    </source>
</evidence>
<dbReference type="SUPFAM" id="SSF52540">
    <property type="entry name" value="P-loop containing nucleoside triphosphate hydrolases"/>
    <property type="match status" value="1"/>
</dbReference>
<keyword evidence="8" id="KW-1185">Reference proteome</keyword>
<evidence type="ECO:0000313" key="7">
    <source>
        <dbReference type="EMBL" id="SHH59387.1"/>
    </source>
</evidence>
<evidence type="ECO:0000256" key="5">
    <source>
        <dbReference type="ARBA" id="ARBA00022989"/>
    </source>
</evidence>
<comment type="subcellular location">
    <subcellularLocation>
        <location evidence="1">Cell membrane</location>
        <topology evidence="1">Multi-pass membrane protein</topology>
    </subcellularLocation>
</comment>
<keyword evidence="5" id="KW-1133">Transmembrane helix</keyword>
<dbReference type="EMBL" id="FQXR01000003">
    <property type="protein sequence ID" value="SHH59387.1"/>
    <property type="molecule type" value="Genomic_DNA"/>
</dbReference>
<dbReference type="CDD" id="cd01127">
    <property type="entry name" value="TrwB_TraG_TraD_VirD4"/>
    <property type="match status" value="1"/>
</dbReference>
<keyword evidence="4" id="KW-0812">Transmembrane</keyword>
<keyword evidence="3" id="KW-1003">Cell membrane</keyword>
<reference evidence="7 8" key="1">
    <citation type="submission" date="2016-11" db="EMBL/GenBank/DDBJ databases">
        <authorList>
            <person name="Jaros S."/>
            <person name="Januszkiewicz K."/>
            <person name="Wedrychowicz H."/>
        </authorList>
    </citation>
    <scope>NUCLEOTIDE SEQUENCE [LARGE SCALE GENOMIC DNA]</scope>
    <source>
        <strain evidence="7 8">DSM 13106</strain>
    </source>
</reference>
<dbReference type="RefSeq" id="WP_072743147.1">
    <property type="nucleotide sequence ID" value="NZ_FQXR01000003.1"/>
</dbReference>
<dbReference type="Proteomes" id="UP000184389">
    <property type="component" value="Unassembled WGS sequence"/>
</dbReference>
<comment type="similarity">
    <text evidence="2">Belongs to the VirD4/TraG family.</text>
</comment>
<dbReference type="PANTHER" id="PTHR37937:SF1">
    <property type="entry name" value="CONJUGATIVE TRANSFER: DNA TRANSPORT"/>
    <property type="match status" value="1"/>
</dbReference>
<evidence type="ECO:0000256" key="1">
    <source>
        <dbReference type="ARBA" id="ARBA00004651"/>
    </source>
</evidence>
<dbReference type="InterPro" id="IPR003688">
    <property type="entry name" value="TraG/VirD4"/>
</dbReference>
<dbReference type="NCBIfam" id="NF045973">
    <property type="entry name" value="conju_CD1115"/>
    <property type="match status" value="1"/>
</dbReference>
<evidence type="ECO:0000313" key="8">
    <source>
        <dbReference type="Proteomes" id="UP000184389"/>
    </source>
</evidence>
<evidence type="ECO:0000256" key="4">
    <source>
        <dbReference type="ARBA" id="ARBA00022692"/>
    </source>
</evidence>
<evidence type="ECO:0000256" key="3">
    <source>
        <dbReference type="ARBA" id="ARBA00022475"/>
    </source>
</evidence>